<dbReference type="Proteomes" id="UP000215261">
    <property type="component" value="Unassembled WGS sequence"/>
</dbReference>
<sequence>MNQREELIRLWFQMWLQKKDLGILKLFTADAVYVESWGPKYQGNAEIKHWFDEWNTRGTVLSWEIDQFFHKQNQTVVEWQFKCQMKNSEVTEFDGISLLKWTRDNRVQFLKEYGCKSDNYNPYQMSADSPQFRDEKVDWL</sequence>
<gene>
    <name evidence="2" type="ORF">AYP69_09265</name>
</gene>
<dbReference type="SUPFAM" id="SSF54427">
    <property type="entry name" value="NTF2-like"/>
    <property type="match status" value="1"/>
</dbReference>
<dbReference type="EMBL" id="LUGO01000082">
    <property type="protein sequence ID" value="OXS38146.1"/>
    <property type="molecule type" value="Genomic_DNA"/>
</dbReference>
<evidence type="ECO:0000259" key="1">
    <source>
        <dbReference type="Pfam" id="PF12680"/>
    </source>
</evidence>
<evidence type="ECO:0000313" key="3">
    <source>
        <dbReference type="Proteomes" id="UP000215261"/>
    </source>
</evidence>
<dbReference type="RefSeq" id="WP_089144465.1">
    <property type="nucleotide sequence ID" value="NZ_LUGD01000097.1"/>
</dbReference>
<comment type="caution">
    <text evidence="2">The sequence shown here is derived from an EMBL/GenBank/DDBJ whole genome shotgun (WGS) entry which is preliminary data.</text>
</comment>
<reference evidence="2 3" key="1">
    <citation type="submission" date="2016-03" db="EMBL/GenBank/DDBJ databases">
        <title>Sequencing of Lactobacillus Species from Commercial Turkeys.</title>
        <authorList>
            <person name="Johnson T.J."/>
            <person name="Youmans B.P."/>
            <person name="Case K.A."/>
        </authorList>
    </citation>
    <scope>NUCLEOTIDE SEQUENCE [LARGE SCALE GENOMIC DNA]</scope>
    <source>
        <strain evidence="2 3">UMNLA1</strain>
    </source>
</reference>
<protein>
    <submittedName>
        <fullName evidence="2">Conjugal transfer protein</fullName>
    </submittedName>
</protein>
<name>A0A231QQI9_9LACO</name>
<dbReference type="InterPro" id="IPR032710">
    <property type="entry name" value="NTF2-like_dom_sf"/>
</dbReference>
<accession>A0A231QQI9</accession>
<proteinExistence type="predicted"/>
<dbReference type="Gene3D" id="3.10.450.50">
    <property type="match status" value="1"/>
</dbReference>
<dbReference type="Pfam" id="PF12680">
    <property type="entry name" value="SnoaL_2"/>
    <property type="match status" value="1"/>
</dbReference>
<evidence type="ECO:0000313" key="2">
    <source>
        <dbReference type="EMBL" id="OXS38146.1"/>
    </source>
</evidence>
<dbReference type="AlphaFoldDB" id="A0A231QQI9"/>
<dbReference type="InterPro" id="IPR037401">
    <property type="entry name" value="SnoaL-like"/>
</dbReference>
<organism evidence="2 3">
    <name type="scientific">Ligilactobacillus agilis</name>
    <dbReference type="NCBI Taxonomy" id="1601"/>
    <lineage>
        <taxon>Bacteria</taxon>
        <taxon>Bacillati</taxon>
        <taxon>Bacillota</taxon>
        <taxon>Bacilli</taxon>
        <taxon>Lactobacillales</taxon>
        <taxon>Lactobacillaceae</taxon>
        <taxon>Ligilactobacillus</taxon>
    </lineage>
</organism>
<feature type="domain" description="SnoaL-like" evidence="1">
    <location>
        <begin position="9"/>
        <end position="107"/>
    </location>
</feature>